<dbReference type="Gene3D" id="3.40.50.150">
    <property type="entry name" value="Vaccinia Virus protein VP39"/>
    <property type="match status" value="1"/>
</dbReference>
<organism evidence="8 9">
    <name type="scientific">Enorma massiliensis</name>
    <dbReference type="NCBI Taxonomy" id="1472761"/>
    <lineage>
        <taxon>Bacteria</taxon>
        <taxon>Bacillati</taxon>
        <taxon>Actinomycetota</taxon>
        <taxon>Coriobacteriia</taxon>
        <taxon>Coriobacteriales</taxon>
        <taxon>Coriobacteriaceae</taxon>
        <taxon>Enorma</taxon>
    </lineage>
</organism>
<accession>A0A1Y3UF47</accession>
<evidence type="ECO:0000256" key="7">
    <source>
        <dbReference type="ARBA" id="ARBA00022694"/>
    </source>
</evidence>
<name>A0A1Y3UF47_9ACTN</name>
<dbReference type="AlphaFoldDB" id="A0A1Y3UF47"/>
<dbReference type="eggNOG" id="COG0220">
    <property type="taxonomic scope" value="Bacteria"/>
</dbReference>
<evidence type="ECO:0000256" key="6">
    <source>
        <dbReference type="ARBA" id="ARBA00022691"/>
    </source>
</evidence>
<dbReference type="CDD" id="cd02440">
    <property type="entry name" value="AdoMet_MTases"/>
    <property type="match status" value="1"/>
</dbReference>
<dbReference type="PANTHER" id="PTHR23417">
    <property type="entry name" value="3-DEOXY-D-MANNO-OCTULOSONIC-ACID TRANSFERASE/TRNA GUANINE-N 7 - -METHYLTRANSFERASE"/>
    <property type="match status" value="1"/>
</dbReference>
<evidence type="ECO:0000256" key="1">
    <source>
        <dbReference type="ARBA" id="ARBA00000142"/>
    </source>
</evidence>
<evidence type="ECO:0000256" key="2">
    <source>
        <dbReference type="ARBA" id="ARBA00003015"/>
    </source>
</evidence>
<keyword evidence="9" id="KW-1185">Reference proteome</keyword>
<comment type="function">
    <text evidence="2">Catalyzes the formation of N(7)-methylguanine at position 46 (m7G46) in tRNA.</text>
</comment>
<keyword evidence="6" id="KW-0949">S-adenosyl-L-methionine</keyword>
<dbReference type="EC" id="2.1.1.33" evidence="3"/>
<keyword evidence="4 8" id="KW-0489">Methyltransferase</keyword>
<evidence type="ECO:0000256" key="4">
    <source>
        <dbReference type="ARBA" id="ARBA00022603"/>
    </source>
</evidence>
<dbReference type="Pfam" id="PF02390">
    <property type="entry name" value="Methyltransf_4"/>
    <property type="match status" value="1"/>
</dbReference>
<comment type="caution">
    <text evidence="8">The sequence shown here is derived from an EMBL/GenBank/DDBJ whole genome shotgun (WGS) entry which is preliminary data.</text>
</comment>
<dbReference type="EMBL" id="NFHO01000002">
    <property type="protein sequence ID" value="OUN44010.1"/>
    <property type="molecule type" value="Genomic_DNA"/>
</dbReference>
<keyword evidence="5 8" id="KW-0808">Transferase</keyword>
<dbReference type="PANTHER" id="PTHR23417:SF14">
    <property type="entry name" value="PENTACOTRIPEPTIDE-REPEAT REGION OF PRORP DOMAIN-CONTAINING PROTEIN"/>
    <property type="match status" value="1"/>
</dbReference>
<dbReference type="InterPro" id="IPR029063">
    <property type="entry name" value="SAM-dependent_MTases_sf"/>
</dbReference>
<evidence type="ECO:0000256" key="5">
    <source>
        <dbReference type="ARBA" id="ARBA00022679"/>
    </source>
</evidence>
<evidence type="ECO:0000256" key="3">
    <source>
        <dbReference type="ARBA" id="ARBA00011977"/>
    </source>
</evidence>
<proteinExistence type="predicted"/>
<dbReference type="STRING" id="1118060.GCA_000311845_01831"/>
<dbReference type="PROSITE" id="PS51625">
    <property type="entry name" value="SAM_MT_TRMB"/>
    <property type="match status" value="1"/>
</dbReference>
<keyword evidence="7" id="KW-0819">tRNA processing</keyword>
<dbReference type="SUPFAM" id="SSF53335">
    <property type="entry name" value="S-adenosyl-L-methionine-dependent methyltransferases"/>
    <property type="match status" value="1"/>
</dbReference>
<dbReference type="RefSeq" id="WP_087185775.1">
    <property type="nucleotide sequence ID" value="NZ_NFHO01000002.1"/>
</dbReference>
<gene>
    <name evidence="8" type="ORF">B5G21_01630</name>
</gene>
<dbReference type="GO" id="GO:0043527">
    <property type="term" value="C:tRNA methyltransferase complex"/>
    <property type="evidence" value="ECO:0007669"/>
    <property type="project" value="TreeGrafter"/>
</dbReference>
<dbReference type="InterPro" id="IPR003358">
    <property type="entry name" value="tRNA_(Gua-N-7)_MeTrfase_Trmb"/>
</dbReference>
<evidence type="ECO:0000313" key="8">
    <source>
        <dbReference type="EMBL" id="OUN44010.1"/>
    </source>
</evidence>
<protein>
    <recommendedName>
        <fullName evidence="3">tRNA (guanine(46)-N(7))-methyltransferase</fullName>
        <ecNumber evidence="3">2.1.1.33</ecNumber>
    </recommendedName>
</protein>
<dbReference type="Proteomes" id="UP000196560">
    <property type="component" value="Unassembled WGS sequence"/>
</dbReference>
<evidence type="ECO:0000313" key="9">
    <source>
        <dbReference type="Proteomes" id="UP000196560"/>
    </source>
</evidence>
<dbReference type="GO" id="GO:0008176">
    <property type="term" value="F:tRNA (guanine(46)-N7)-methyltransferase activity"/>
    <property type="evidence" value="ECO:0007669"/>
    <property type="project" value="UniProtKB-EC"/>
</dbReference>
<reference evidence="9" key="1">
    <citation type="submission" date="2017-04" db="EMBL/GenBank/DDBJ databases">
        <title>Function of individual gut microbiota members based on whole genome sequencing of pure cultures obtained from chicken caecum.</title>
        <authorList>
            <person name="Medvecky M."/>
            <person name="Cejkova D."/>
            <person name="Polansky O."/>
            <person name="Karasova D."/>
            <person name="Kubasova T."/>
            <person name="Cizek A."/>
            <person name="Rychlik I."/>
        </authorList>
    </citation>
    <scope>NUCLEOTIDE SEQUENCE [LARGE SCALE GENOMIC DNA]</scope>
    <source>
        <strain evidence="9">An70</strain>
    </source>
</reference>
<comment type="catalytic activity">
    <reaction evidence="1">
        <text>guanosine(46) in tRNA + S-adenosyl-L-methionine = N(7)-methylguanosine(46) in tRNA + S-adenosyl-L-homocysteine</text>
        <dbReference type="Rhea" id="RHEA:42708"/>
        <dbReference type="Rhea" id="RHEA-COMP:10188"/>
        <dbReference type="Rhea" id="RHEA-COMP:10189"/>
        <dbReference type="ChEBI" id="CHEBI:57856"/>
        <dbReference type="ChEBI" id="CHEBI:59789"/>
        <dbReference type="ChEBI" id="CHEBI:74269"/>
        <dbReference type="ChEBI" id="CHEBI:74480"/>
        <dbReference type="EC" id="2.1.1.33"/>
    </reaction>
</comment>
<sequence>MGLTHIRTPKNFVLEDRLERYAAAIEQRPETYRGRWGEACSPCGDAARGGATCGDTPCSSAPRGYTPGFGRVHLDLGCGKGAYLVARAQREPSALFIGMDTEPICIAYAAQNIVETGLSNAIVLPRSADSIERLFGPGELAGITLNFPTPFPKRKFARKRLTSVDHLLSYRRVLAPGAAVTLRTDSQPLHDFTLTQLDAAGYRVLWASNDTRAEHPEHPETEYERRLAEQGATVYGICATPGPEPTPEQIQTGRDAEQSLVAYLPRNLDSIGYIPLGMEGAVLNLRNRQRNERAHNH</sequence>